<dbReference type="InterPro" id="IPR025428">
    <property type="entry name" value="Spore_YhaL"/>
</dbReference>
<dbReference type="RefSeq" id="WP_166639393.1">
    <property type="nucleotide sequence ID" value="NZ_SNYJ01000021.1"/>
</dbReference>
<dbReference type="Proteomes" id="UP000295632">
    <property type="component" value="Unassembled WGS sequence"/>
</dbReference>
<evidence type="ECO:0000256" key="2">
    <source>
        <dbReference type="SAM" id="Phobius"/>
    </source>
</evidence>
<dbReference type="AlphaFoldDB" id="A0A4R6TRR9"/>
<keyword evidence="2" id="KW-0812">Transmembrane</keyword>
<sequence>MVPEPSLIMYVLLAGILFSAVMMLRSGHKEDVEHQVYIEQEGQKYMERLKEAQDKRETDVLNVYHEESEDKKENIS</sequence>
<reference evidence="3 4" key="1">
    <citation type="submission" date="2019-03" db="EMBL/GenBank/DDBJ databases">
        <title>Genomic Encyclopedia of Type Strains, Phase IV (KMG-IV): sequencing the most valuable type-strain genomes for metagenomic binning, comparative biology and taxonomic classification.</title>
        <authorList>
            <person name="Goeker M."/>
        </authorList>
    </citation>
    <scope>NUCLEOTIDE SEQUENCE [LARGE SCALE GENOMIC DNA]</scope>
    <source>
        <strain evidence="3 4">DSM 28697</strain>
    </source>
</reference>
<dbReference type="Pfam" id="PF14147">
    <property type="entry name" value="Spore_YhaL"/>
    <property type="match status" value="1"/>
</dbReference>
<evidence type="ECO:0000313" key="4">
    <source>
        <dbReference type="Proteomes" id="UP000295632"/>
    </source>
</evidence>
<comment type="caution">
    <text evidence="3">The sequence shown here is derived from an EMBL/GenBank/DDBJ whole genome shotgun (WGS) entry which is preliminary data.</text>
</comment>
<evidence type="ECO:0000256" key="1">
    <source>
        <dbReference type="SAM" id="MobiDB-lite"/>
    </source>
</evidence>
<organism evidence="3 4">
    <name type="scientific">Aureibacillus halotolerans</name>
    <dbReference type="NCBI Taxonomy" id="1508390"/>
    <lineage>
        <taxon>Bacteria</taxon>
        <taxon>Bacillati</taxon>
        <taxon>Bacillota</taxon>
        <taxon>Bacilli</taxon>
        <taxon>Bacillales</taxon>
        <taxon>Bacillaceae</taxon>
        <taxon>Aureibacillus</taxon>
    </lineage>
</organism>
<keyword evidence="2" id="KW-0472">Membrane</keyword>
<dbReference type="EMBL" id="SNYJ01000021">
    <property type="protein sequence ID" value="TDQ35392.1"/>
    <property type="molecule type" value="Genomic_DNA"/>
</dbReference>
<keyword evidence="2" id="KW-1133">Transmembrane helix</keyword>
<feature type="transmembrane region" description="Helical" evidence="2">
    <location>
        <begin position="6"/>
        <end position="24"/>
    </location>
</feature>
<protein>
    <submittedName>
        <fullName evidence="3">Sporulation protein YhaL</fullName>
    </submittedName>
</protein>
<name>A0A4R6TRR9_9BACI</name>
<feature type="region of interest" description="Disordered" evidence="1">
    <location>
        <begin position="53"/>
        <end position="76"/>
    </location>
</feature>
<keyword evidence="4" id="KW-1185">Reference proteome</keyword>
<proteinExistence type="predicted"/>
<evidence type="ECO:0000313" key="3">
    <source>
        <dbReference type="EMBL" id="TDQ35392.1"/>
    </source>
</evidence>
<gene>
    <name evidence="3" type="ORF">EV213_1219</name>
</gene>
<accession>A0A4R6TRR9</accession>